<dbReference type="EMBL" id="JACHIT010000001">
    <property type="protein sequence ID" value="MBB5913543.1"/>
    <property type="molecule type" value="Genomic_DNA"/>
</dbReference>
<evidence type="ECO:0000313" key="3">
    <source>
        <dbReference type="Proteomes" id="UP000540412"/>
    </source>
</evidence>
<dbReference type="RefSeq" id="WP_051160891.1">
    <property type="nucleotide sequence ID" value="NZ_JACHIT010000001.1"/>
</dbReference>
<dbReference type="Gene3D" id="1.10.260.40">
    <property type="entry name" value="lambda repressor-like DNA-binding domains"/>
    <property type="match status" value="1"/>
</dbReference>
<feature type="domain" description="HTH cro/C1-type" evidence="1">
    <location>
        <begin position="41"/>
        <end position="97"/>
    </location>
</feature>
<evidence type="ECO:0000313" key="2">
    <source>
        <dbReference type="EMBL" id="MBB5913543.1"/>
    </source>
</evidence>
<evidence type="ECO:0000259" key="1">
    <source>
        <dbReference type="PROSITE" id="PS50943"/>
    </source>
</evidence>
<comment type="caution">
    <text evidence="2">The sequence shown here is derived from an EMBL/GenBank/DDBJ whole genome shotgun (WGS) entry which is preliminary data.</text>
</comment>
<dbReference type="Pfam" id="PF01381">
    <property type="entry name" value="HTH_3"/>
    <property type="match status" value="1"/>
</dbReference>
<sequence length="132" mass="14345">MTDRSVFWDDLSEDLKDPEFVREFVLESIRIKTVDSIINALDDARAESQLSKAQLARAVAIEPATVRRLLSAKGNPTLRTVSELAAAVGLRLTLEPLPEPGREALVDALVAGKVDDLAGLESAVEQFDHAAH</sequence>
<dbReference type="InterPro" id="IPR010982">
    <property type="entry name" value="Lambda_DNA-bd_dom_sf"/>
</dbReference>
<dbReference type="AlphaFoldDB" id="A0A7W9PD74"/>
<dbReference type="SMART" id="SM00530">
    <property type="entry name" value="HTH_XRE"/>
    <property type="match status" value="1"/>
</dbReference>
<dbReference type="CDD" id="cd00093">
    <property type="entry name" value="HTH_XRE"/>
    <property type="match status" value="1"/>
</dbReference>
<name>A0A7W9PD74_9NOCA</name>
<dbReference type="SUPFAM" id="SSF47413">
    <property type="entry name" value="lambda repressor-like DNA-binding domains"/>
    <property type="match status" value="1"/>
</dbReference>
<keyword evidence="3" id="KW-1185">Reference proteome</keyword>
<dbReference type="GO" id="GO:0003677">
    <property type="term" value="F:DNA binding"/>
    <property type="evidence" value="ECO:0007669"/>
    <property type="project" value="UniProtKB-KW"/>
</dbReference>
<dbReference type="PROSITE" id="PS50943">
    <property type="entry name" value="HTH_CROC1"/>
    <property type="match status" value="1"/>
</dbReference>
<accession>A0A7W9PD74</accession>
<reference evidence="2 3" key="1">
    <citation type="submission" date="2020-08" db="EMBL/GenBank/DDBJ databases">
        <title>Sequencing the genomes of 1000 actinobacteria strains.</title>
        <authorList>
            <person name="Klenk H.-P."/>
        </authorList>
    </citation>
    <scope>NUCLEOTIDE SEQUENCE [LARGE SCALE GENOMIC DNA]</scope>
    <source>
        <strain evidence="2 3">DSM 43582</strain>
    </source>
</reference>
<dbReference type="Proteomes" id="UP000540412">
    <property type="component" value="Unassembled WGS sequence"/>
</dbReference>
<dbReference type="InterPro" id="IPR001387">
    <property type="entry name" value="Cro/C1-type_HTH"/>
</dbReference>
<proteinExistence type="predicted"/>
<protein>
    <submittedName>
        <fullName evidence="2">DNA-binding phage protein</fullName>
    </submittedName>
</protein>
<organism evidence="2 3">
    <name type="scientific">Nocardia transvalensis</name>
    <dbReference type="NCBI Taxonomy" id="37333"/>
    <lineage>
        <taxon>Bacteria</taxon>
        <taxon>Bacillati</taxon>
        <taxon>Actinomycetota</taxon>
        <taxon>Actinomycetes</taxon>
        <taxon>Mycobacteriales</taxon>
        <taxon>Nocardiaceae</taxon>
        <taxon>Nocardia</taxon>
    </lineage>
</organism>
<keyword evidence="2" id="KW-0238">DNA-binding</keyword>
<gene>
    <name evidence="2" type="ORF">BJY24_002410</name>
</gene>